<dbReference type="EMBL" id="JBHSMT010000008">
    <property type="protein sequence ID" value="MFC5473138.1"/>
    <property type="molecule type" value="Genomic_DNA"/>
</dbReference>
<evidence type="ECO:0000256" key="16">
    <source>
        <dbReference type="HAMAP-Rule" id="MF_01274"/>
    </source>
</evidence>
<evidence type="ECO:0000256" key="3">
    <source>
        <dbReference type="ARBA" id="ARBA00004496"/>
    </source>
</evidence>
<evidence type="ECO:0000256" key="9">
    <source>
        <dbReference type="ARBA" id="ARBA00022741"/>
    </source>
</evidence>
<dbReference type="NCBIfam" id="TIGR00671">
    <property type="entry name" value="baf"/>
    <property type="match status" value="1"/>
</dbReference>
<keyword evidence="7 16" id="KW-0963">Cytoplasm</keyword>
<evidence type="ECO:0000256" key="14">
    <source>
        <dbReference type="ARBA" id="ARBA00038036"/>
    </source>
</evidence>
<dbReference type="InterPro" id="IPR004619">
    <property type="entry name" value="Type_III_PanK"/>
</dbReference>
<comment type="subcellular location">
    <subcellularLocation>
        <location evidence="3 16">Cytoplasm</location>
    </subcellularLocation>
</comment>
<dbReference type="Pfam" id="PF03309">
    <property type="entry name" value="Pan_kinase"/>
    <property type="match status" value="1"/>
</dbReference>
<feature type="active site" description="Proton acceptor" evidence="16">
    <location>
        <position position="110"/>
    </location>
</feature>
<evidence type="ECO:0000256" key="4">
    <source>
        <dbReference type="ARBA" id="ARBA00005225"/>
    </source>
</evidence>
<evidence type="ECO:0000313" key="18">
    <source>
        <dbReference type="Proteomes" id="UP001596045"/>
    </source>
</evidence>
<dbReference type="SUPFAM" id="SSF53067">
    <property type="entry name" value="Actin-like ATPase domain"/>
    <property type="match status" value="2"/>
</dbReference>
<evidence type="ECO:0000256" key="7">
    <source>
        <dbReference type="ARBA" id="ARBA00022490"/>
    </source>
</evidence>
<evidence type="ECO:0000256" key="13">
    <source>
        <dbReference type="ARBA" id="ARBA00022993"/>
    </source>
</evidence>
<dbReference type="EC" id="2.7.1.33" evidence="6 16"/>
<proteinExistence type="inferred from homology"/>
<comment type="similarity">
    <text evidence="14 16">Belongs to the type III pantothenate kinase family.</text>
</comment>
<evidence type="ECO:0000313" key="17">
    <source>
        <dbReference type="EMBL" id="MFC5473138.1"/>
    </source>
</evidence>
<dbReference type="Proteomes" id="UP001596045">
    <property type="component" value="Unassembled WGS sequence"/>
</dbReference>
<keyword evidence="12 16" id="KW-0630">Potassium</keyword>
<keyword evidence="9 16" id="KW-0547">Nucleotide-binding</keyword>
<dbReference type="Gene3D" id="3.30.420.40">
    <property type="match status" value="2"/>
</dbReference>
<reference evidence="18" key="1">
    <citation type="journal article" date="2019" name="Int. J. Syst. Evol. Microbiol.">
        <title>The Global Catalogue of Microorganisms (GCM) 10K type strain sequencing project: providing services to taxonomists for standard genome sequencing and annotation.</title>
        <authorList>
            <consortium name="The Broad Institute Genomics Platform"/>
            <consortium name="The Broad Institute Genome Sequencing Center for Infectious Disease"/>
            <person name="Wu L."/>
            <person name="Ma J."/>
        </authorList>
    </citation>
    <scope>NUCLEOTIDE SEQUENCE [LARGE SCALE GENOMIC DNA]</scope>
    <source>
        <strain evidence="18">JCM 17066</strain>
    </source>
</reference>
<feature type="binding site" evidence="16">
    <location>
        <position position="101"/>
    </location>
    <ligand>
        <name>substrate</name>
    </ligand>
</feature>
<comment type="function">
    <text evidence="16">Catalyzes the phosphorylation of pantothenate (Pan), the first step in CoA biosynthesis.</text>
</comment>
<feature type="binding site" evidence="16">
    <location>
        <position position="134"/>
    </location>
    <ligand>
        <name>ATP</name>
        <dbReference type="ChEBI" id="CHEBI:30616"/>
    </ligand>
</feature>
<feature type="binding site" evidence="16">
    <location>
        <begin position="7"/>
        <end position="14"/>
    </location>
    <ligand>
        <name>ATP</name>
        <dbReference type="ChEBI" id="CHEBI:30616"/>
    </ligand>
</feature>
<keyword evidence="10 16" id="KW-0418">Kinase</keyword>
<feature type="binding site" evidence="16">
    <location>
        <position position="191"/>
    </location>
    <ligand>
        <name>substrate</name>
    </ligand>
</feature>
<dbReference type="InterPro" id="IPR043129">
    <property type="entry name" value="ATPase_NBD"/>
</dbReference>
<sequence length="267" mass="27661">MAMLLIDVGNTRLKWALAALPEVALPATGNWLQSGSAAHADLDQLSAPWQRLTVSRVLISNVAGDALRARLQALLAATFGAQLTPEWFASLPQLAGLRNGYRAPAQLGCDRFAAALGAQQLFPQQALIVATCGTATTIDAVSADGWFSGGMILPGLGLMAASLARSTAQLPHITELSTEHAAPTATFADNTDDAIISGCINAQAGAIERAVMLHSRERSAQIRCVVAGGAAALIAPHLSIAHERVDNLVLLGLQIAAAHFGTAIGTH</sequence>
<dbReference type="GO" id="GO:0004594">
    <property type="term" value="F:pantothenate kinase activity"/>
    <property type="evidence" value="ECO:0007669"/>
    <property type="project" value="UniProtKB-EC"/>
</dbReference>
<comment type="cofactor">
    <cofactor evidence="16">
        <name>NH4(+)</name>
        <dbReference type="ChEBI" id="CHEBI:28938"/>
    </cofactor>
    <cofactor evidence="16">
        <name>K(+)</name>
        <dbReference type="ChEBI" id="CHEBI:29103"/>
    </cofactor>
    <text evidence="16">A monovalent cation. Ammonium or potassium.</text>
</comment>
<evidence type="ECO:0000256" key="12">
    <source>
        <dbReference type="ARBA" id="ARBA00022958"/>
    </source>
</evidence>
<dbReference type="CDD" id="cd24015">
    <property type="entry name" value="ASKHA_NBD_PanK-III"/>
    <property type="match status" value="1"/>
</dbReference>
<accession>A0ABW0M813</accession>
<gene>
    <name evidence="16" type="primary">coaX</name>
    <name evidence="17" type="ORF">ACFPM8_04130</name>
</gene>
<comment type="catalytic activity">
    <reaction evidence="1 16">
        <text>(R)-pantothenate + ATP = (R)-4'-phosphopantothenate + ADP + H(+)</text>
        <dbReference type="Rhea" id="RHEA:16373"/>
        <dbReference type="ChEBI" id="CHEBI:10986"/>
        <dbReference type="ChEBI" id="CHEBI:15378"/>
        <dbReference type="ChEBI" id="CHEBI:29032"/>
        <dbReference type="ChEBI" id="CHEBI:30616"/>
        <dbReference type="ChEBI" id="CHEBI:456216"/>
        <dbReference type="EC" id="2.7.1.33"/>
    </reaction>
</comment>
<comment type="pathway">
    <text evidence="4 16">Cofactor biosynthesis; coenzyme A biosynthesis; CoA from (R)-pantothenate: step 1/5.</text>
</comment>
<evidence type="ECO:0000256" key="1">
    <source>
        <dbReference type="ARBA" id="ARBA00001206"/>
    </source>
</evidence>
<comment type="caution">
    <text evidence="16">Lacks conserved residue(s) required for the propagation of feature annotation.</text>
</comment>
<evidence type="ECO:0000256" key="6">
    <source>
        <dbReference type="ARBA" id="ARBA00012102"/>
    </source>
</evidence>
<keyword evidence="18" id="KW-1185">Reference proteome</keyword>
<evidence type="ECO:0000256" key="5">
    <source>
        <dbReference type="ARBA" id="ARBA00011738"/>
    </source>
</evidence>
<dbReference type="RefSeq" id="WP_378995250.1">
    <property type="nucleotide sequence ID" value="NZ_JBHSMT010000008.1"/>
</dbReference>
<evidence type="ECO:0000256" key="11">
    <source>
        <dbReference type="ARBA" id="ARBA00022840"/>
    </source>
</evidence>
<evidence type="ECO:0000256" key="10">
    <source>
        <dbReference type="ARBA" id="ARBA00022777"/>
    </source>
</evidence>
<evidence type="ECO:0000256" key="8">
    <source>
        <dbReference type="ARBA" id="ARBA00022679"/>
    </source>
</evidence>
<protein>
    <recommendedName>
        <fullName evidence="15 16">Type III pantothenate kinase</fullName>
        <ecNumber evidence="6 16">2.7.1.33</ecNumber>
    </recommendedName>
    <alternativeName>
        <fullName evidence="16">PanK-III</fullName>
    </alternativeName>
    <alternativeName>
        <fullName evidence="16">Pantothenic acid kinase</fullName>
    </alternativeName>
</protein>
<dbReference type="HAMAP" id="MF_01274">
    <property type="entry name" value="Pantothen_kinase_3"/>
    <property type="match status" value="1"/>
</dbReference>
<evidence type="ECO:0000256" key="15">
    <source>
        <dbReference type="ARBA" id="ARBA00040883"/>
    </source>
</evidence>
<name>A0ABW0M813_9BURK</name>
<dbReference type="PANTHER" id="PTHR34265">
    <property type="entry name" value="TYPE III PANTOTHENATE KINASE"/>
    <property type="match status" value="1"/>
</dbReference>
<dbReference type="PANTHER" id="PTHR34265:SF1">
    <property type="entry name" value="TYPE III PANTOTHENATE KINASE"/>
    <property type="match status" value="1"/>
</dbReference>
<evidence type="ECO:0000256" key="2">
    <source>
        <dbReference type="ARBA" id="ARBA00001958"/>
    </source>
</evidence>
<keyword evidence="8 16" id="KW-0808">Transferase</keyword>
<comment type="cofactor">
    <cofactor evidence="2">
        <name>K(+)</name>
        <dbReference type="ChEBI" id="CHEBI:29103"/>
    </cofactor>
</comment>
<keyword evidence="11 16" id="KW-0067">ATP-binding</keyword>
<feature type="binding site" evidence="16">
    <location>
        <begin position="108"/>
        <end position="111"/>
    </location>
    <ligand>
        <name>substrate</name>
    </ligand>
</feature>
<comment type="subunit">
    <text evidence="5 16">Homodimer.</text>
</comment>
<comment type="caution">
    <text evidence="17">The sequence shown here is derived from an EMBL/GenBank/DDBJ whole genome shotgun (WGS) entry which is preliminary data.</text>
</comment>
<organism evidence="17 18">
    <name type="scientific">Paraherbaspirillum soli</name>
    <dbReference type="NCBI Taxonomy" id="631222"/>
    <lineage>
        <taxon>Bacteria</taxon>
        <taxon>Pseudomonadati</taxon>
        <taxon>Pseudomonadota</taxon>
        <taxon>Betaproteobacteria</taxon>
        <taxon>Burkholderiales</taxon>
        <taxon>Oxalobacteraceae</taxon>
        <taxon>Paraherbaspirillum</taxon>
    </lineage>
</organism>
<keyword evidence="13 16" id="KW-0173">Coenzyme A biosynthesis</keyword>